<dbReference type="Proteomes" id="UP001164746">
    <property type="component" value="Chromosome 16"/>
</dbReference>
<feature type="region of interest" description="Disordered" evidence="1">
    <location>
        <begin position="251"/>
        <end position="272"/>
    </location>
</feature>
<feature type="signal peptide" evidence="3">
    <location>
        <begin position="1"/>
        <end position="26"/>
    </location>
</feature>
<accession>A0ABY7G7J8</accession>
<keyword evidence="3" id="KW-0732">Signal</keyword>
<feature type="compositionally biased region" description="Low complexity" evidence="1">
    <location>
        <begin position="328"/>
        <end position="348"/>
    </location>
</feature>
<evidence type="ECO:0000259" key="4">
    <source>
        <dbReference type="Pfam" id="PF21892"/>
    </source>
</evidence>
<feature type="compositionally biased region" description="Low complexity" evidence="1">
    <location>
        <begin position="387"/>
        <end position="397"/>
    </location>
</feature>
<gene>
    <name evidence="5" type="ORF">MAR_003673</name>
</gene>
<proteinExistence type="predicted"/>
<evidence type="ECO:0000313" key="6">
    <source>
        <dbReference type="Proteomes" id="UP001164746"/>
    </source>
</evidence>
<evidence type="ECO:0000256" key="3">
    <source>
        <dbReference type="SAM" id="SignalP"/>
    </source>
</evidence>
<feature type="transmembrane region" description="Helical" evidence="2">
    <location>
        <begin position="194"/>
        <end position="218"/>
    </location>
</feature>
<feature type="region of interest" description="Disordered" evidence="1">
    <location>
        <begin position="381"/>
        <end position="461"/>
    </location>
</feature>
<keyword evidence="2" id="KW-0812">Transmembrane</keyword>
<keyword evidence="6" id="KW-1185">Reference proteome</keyword>
<organism evidence="5 6">
    <name type="scientific">Mya arenaria</name>
    <name type="common">Soft-shell clam</name>
    <dbReference type="NCBI Taxonomy" id="6604"/>
    <lineage>
        <taxon>Eukaryota</taxon>
        <taxon>Metazoa</taxon>
        <taxon>Spiralia</taxon>
        <taxon>Lophotrochozoa</taxon>
        <taxon>Mollusca</taxon>
        <taxon>Bivalvia</taxon>
        <taxon>Autobranchia</taxon>
        <taxon>Heteroconchia</taxon>
        <taxon>Euheterodonta</taxon>
        <taxon>Imparidentia</taxon>
        <taxon>Neoheterodontei</taxon>
        <taxon>Myida</taxon>
        <taxon>Myoidea</taxon>
        <taxon>Myidae</taxon>
        <taxon>Mya</taxon>
    </lineage>
</organism>
<feature type="region of interest" description="Disordered" evidence="1">
    <location>
        <begin position="311"/>
        <end position="360"/>
    </location>
</feature>
<evidence type="ECO:0000313" key="5">
    <source>
        <dbReference type="EMBL" id="WAR30105.1"/>
    </source>
</evidence>
<dbReference type="InterPro" id="IPR053880">
    <property type="entry name" value="GPR180-like_N"/>
</dbReference>
<feature type="compositionally biased region" description="Polar residues" evidence="1">
    <location>
        <begin position="405"/>
        <end position="448"/>
    </location>
</feature>
<name>A0ABY7G7J8_MYAAR</name>
<evidence type="ECO:0000256" key="1">
    <source>
        <dbReference type="SAM" id="MobiDB-lite"/>
    </source>
</evidence>
<evidence type="ECO:0000256" key="2">
    <source>
        <dbReference type="SAM" id="Phobius"/>
    </source>
</evidence>
<dbReference type="EMBL" id="CP111027">
    <property type="protein sequence ID" value="WAR30105.1"/>
    <property type="molecule type" value="Genomic_DNA"/>
</dbReference>
<protein>
    <submittedName>
        <fullName evidence="5">TM145-like protein</fullName>
    </submittedName>
</protein>
<keyword evidence="2" id="KW-1133">Transmembrane helix</keyword>
<feature type="chain" id="PRO_5045976071" evidence="3">
    <location>
        <begin position="27"/>
        <end position="512"/>
    </location>
</feature>
<reference evidence="5" key="1">
    <citation type="submission" date="2022-11" db="EMBL/GenBank/DDBJ databases">
        <title>Centuries of genome instability and evolution in soft-shell clam transmissible cancer (bioRxiv).</title>
        <authorList>
            <person name="Hart S.F.M."/>
            <person name="Yonemitsu M.A."/>
            <person name="Giersch R.M."/>
            <person name="Beal B.F."/>
            <person name="Arriagada G."/>
            <person name="Davis B.W."/>
            <person name="Ostrander E.A."/>
            <person name="Goff S.P."/>
            <person name="Metzger M.J."/>
        </authorList>
    </citation>
    <scope>NUCLEOTIDE SEQUENCE</scope>
    <source>
        <strain evidence="5">MELC-2E11</strain>
        <tissue evidence="5">Siphon/mantle</tissue>
    </source>
</reference>
<feature type="domain" description="GPR180-like N-terminal" evidence="4">
    <location>
        <begin position="34"/>
        <end position="160"/>
    </location>
</feature>
<sequence length="512" mass="55142">MEFKSPRNELATLVLFILFLTGPANSQQGNCKLRGQIYTSLNWYGYLLQKTFQGNASRIQYAVSFPASECCANMLIYYDGQIRNLTQDMTCEQRDKVLNPNNQIIPLNLDTGVDGCIRRVIDGTDHVFCVGDRTLKSTSPRMWYVALSRCGATGPITVRYEFNLTGYYGACEEDPLARTLFPPQEVAGDTSAHLSIGLGVLAGIAIIVAVLFIVLFIVNRRQMRKKPKTSGSVTSSQATMTQDIFYVNPSLSDRGVGGEHSDSQYSRSSSENYYEVIPDRRSYESINTQLALHGGRAINIPREHRTPRIPSYIFEDVPPPPYQPPNMQGSGHQHQGSGSSSGHHSSQGSGSGHPLLATQSPYSVGGLQHVSLQTRFVPISSAQGLPTGPVTMATTTTRMPIHSNGPLSSAISNSSGGPQAANHTSAGIFHSSATGTSATEAGNQNGGINSLAGGLTSRETLPSSRAQISEVNGSIQLQSGGPAQNGTLGRYGGQHAKLLNHNYRIQQFETTA</sequence>
<dbReference type="Pfam" id="PF21892">
    <property type="entry name" value="TMEM145_N"/>
    <property type="match status" value="1"/>
</dbReference>
<feature type="compositionally biased region" description="Polar residues" evidence="1">
    <location>
        <begin position="263"/>
        <end position="272"/>
    </location>
</feature>
<keyword evidence="2" id="KW-0472">Membrane</keyword>